<sequence length="99" mass="10353">MNPSVDSESPAASDENKSIGVRFAESTVGAPIVAGLLFIANSFWLLLTTTGVVLTLVAIAMWDGVMAGVIGVFGLSAIGLGLFGYIVVLWYVSRSETRS</sequence>
<dbReference type="Proteomes" id="UP001321047">
    <property type="component" value="Unassembled WGS sequence"/>
</dbReference>
<evidence type="ECO:0000313" key="3">
    <source>
        <dbReference type="Proteomes" id="UP001321047"/>
    </source>
</evidence>
<keyword evidence="1" id="KW-0472">Membrane</keyword>
<keyword evidence="1" id="KW-1133">Transmembrane helix</keyword>
<gene>
    <name evidence="2" type="ORF">OB919_04460</name>
</gene>
<keyword evidence="3" id="KW-1185">Reference proteome</keyword>
<dbReference type="AlphaFoldDB" id="A0AAP3E5P7"/>
<accession>A0AAP3E5P7</accession>
<dbReference type="EMBL" id="JAOPJZ010000002">
    <property type="protein sequence ID" value="MCU4751240.1"/>
    <property type="molecule type" value="Genomic_DNA"/>
</dbReference>
<evidence type="ECO:0000313" key="2">
    <source>
        <dbReference type="EMBL" id="MCU4751240.1"/>
    </source>
</evidence>
<dbReference type="RefSeq" id="WP_342806807.1">
    <property type="nucleotide sequence ID" value="NZ_JAOPJZ010000002.1"/>
</dbReference>
<keyword evidence="1" id="KW-0812">Transmembrane</keyword>
<organism evidence="2 3">
    <name type="scientific">Natronosalvus hydrolyticus</name>
    <dbReference type="NCBI Taxonomy" id="2979988"/>
    <lineage>
        <taxon>Archaea</taxon>
        <taxon>Methanobacteriati</taxon>
        <taxon>Methanobacteriota</taxon>
        <taxon>Stenosarchaea group</taxon>
        <taxon>Halobacteria</taxon>
        <taxon>Halobacteriales</taxon>
        <taxon>Natrialbaceae</taxon>
        <taxon>Natronosalvus</taxon>
    </lineage>
</organism>
<feature type="transmembrane region" description="Helical" evidence="1">
    <location>
        <begin position="32"/>
        <end position="62"/>
    </location>
</feature>
<feature type="transmembrane region" description="Helical" evidence="1">
    <location>
        <begin position="68"/>
        <end position="92"/>
    </location>
</feature>
<comment type="caution">
    <text evidence="2">The sequence shown here is derived from an EMBL/GenBank/DDBJ whole genome shotgun (WGS) entry which is preliminary data.</text>
</comment>
<evidence type="ECO:0000256" key="1">
    <source>
        <dbReference type="SAM" id="Phobius"/>
    </source>
</evidence>
<name>A0AAP3E5P7_9EURY</name>
<reference evidence="2 3" key="1">
    <citation type="submission" date="2022-09" db="EMBL/GenBank/DDBJ databases">
        <title>Enrichment on poylsaccharides allowed isolation of novel metabolic and taxonomic groups of Haloarchaea.</title>
        <authorList>
            <person name="Sorokin D.Y."/>
            <person name="Elcheninov A.G."/>
            <person name="Khizhniak T.V."/>
            <person name="Kolganova T.V."/>
            <person name="Kublanov I.V."/>
        </authorList>
    </citation>
    <scope>NUCLEOTIDE SEQUENCE [LARGE SCALE GENOMIC DNA]</scope>
    <source>
        <strain evidence="2 3">AArc-curdl1</strain>
    </source>
</reference>
<protein>
    <submittedName>
        <fullName evidence="2">Uncharacterized protein</fullName>
    </submittedName>
</protein>
<proteinExistence type="predicted"/>